<evidence type="ECO:0000313" key="6">
    <source>
        <dbReference type="EMBL" id="GFG38050.1"/>
    </source>
</evidence>
<dbReference type="InterPro" id="IPR010994">
    <property type="entry name" value="RuvA_2-like"/>
</dbReference>
<dbReference type="Pfam" id="PF12826">
    <property type="entry name" value="HHH_2"/>
    <property type="match status" value="1"/>
</dbReference>
<dbReference type="InterPro" id="IPR026985">
    <property type="entry name" value="FAAP24"/>
</dbReference>
<name>A0A6L2Q2A2_COPFO</name>
<dbReference type="InParanoid" id="A0A6L2Q2A2"/>
<evidence type="ECO:0000259" key="4">
    <source>
        <dbReference type="Pfam" id="PF12826"/>
    </source>
</evidence>
<keyword evidence="1" id="KW-0227">DNA damage</keyword>
<feature type="domain" description="DisA/LigA helix-hairpin-helix motif" evidence="4">
    <location>
        <begin position="177"/>
        <end position="228"/>
    </location>
</feature>
<dbReference type="AlphaFoldDB" id="A0A6L2Q2A2"/>
<evidence type="ECO:0000313" key="7">
    <source>
        <dbReference type="Proteomes" id="UP000502823"/>
    </source>
</evidence>
<keyword evidence="2" id="KW-0234">DNA repair</keyword>
<dbReference type="PANTHER" id="PTHR31786:SF2">
    <property type="entry name" value="FANCONI ANEMIA CORE COMPLEX-ASSOCIATED PROTEIN 24"/>
    <property type="match status" value="1"/>
</dbReference>
<dbReference type="InterPro" id="IPR040646">
    <property type="entry name" value="PND"/>
</dbReference>
<dbReference type="Proteomes" id="UP000502823">
    <property type="component" value="Unassembled WGS sequence"/>
</dbReference>
<dbReference type="GO" id="GO:0043240">
    <property type="term" value="C:Fanconi anaemia nuclear complex"/>
    <property type="evidence" value="ECO:0007669"/>
    <property type="project" value="InterPro"/>
</dbReference>
<gene>
    <name evidence="6" type="ORF">Cfor_10636</name>
</gene>
<dbReference type="GO" id="GO:0036297">
    <property type="term" value="P:interstrand cross-link repair"/>
    <property type="evidence" value="ECO:0007669"/>
    <property type="project" value="InterPro"/>
</dbReference>
<dbReference type="Pfam" id="PF17949">
    <property type="entry name" value="PND"/>
    <property type="match status" value="1"/>
</dbReference>
<evidence type="ECO:0008006" key="8">
    <source>
        <dbReference type="Google" id="ProtNLM"/>
    </source>
</evidence>
<dbReference type="SUPFAM" id="SSF47781">
    <property type="entry name" value="RuvA domain 2-like"/>
    <property type="match status" value="1"/>
</dbReference>
<dbReference type="InterPro" id="IPR041663">
    <property type="entry name" value="DisA/LigA_HHH"/>
</dbReference>
<evidence type="ECO:0000256" key="3">
    <source>
        <dbReference type="SAM" id="MobiDB-lite"/>
    </source>
</evidence>
<protein>
    <recommendedName>
        <fullName evidence="8">Fanconi anemia core complex-associated protein 24 pseudonuclease domain-containing protein</fullName>
    </recommendedName>
</protein>
<feature type="region of interest" description="Disordered" evidence="3">
    <location>
        <begin position="1"/>
        <end position="22"/>
    </location>
</feature>
<keyword evidence="7" id="KW-1185">Reference proteome</keyword>
<dbReference type="EMBL" id="BLKM01000742">
    <property type="protein sequence ID" value="GFG38050.1"/>
    <property type="molecule type" value="Genomic_DNA"/>
</dbReference>
<dbReference type="GO" id="GO:0003682">
    <property type="term" value="F:chromatin binding"/>
    <property type="evidence" value="ECO:0007669"/>
    <property type="project" value="TreeGrafter"/>
</dbReference>
<feature type="domain" description="Fanconi anemia core complex-associated protein 24 pseudonuclease" evidence="5">
    <location>
        <begin position="53"/>
        <end position="144"/>
    </location>
</feature>
<organism evidence="6 7">
    <name type="scientific">Coptotermes formosanus</name>
    <name type="common">Formosan subterranean termite</name>
    <dbReference type="NCBI Taxonomy" id="36987"/>
    <lineage>
        <taxon>Eukaryota</taxon>
        <taxon>Metazoa</taxon>
        <taxon>Ecdysozoa</taxon>
        <taxon>Arthropoda</taxon>
        <taxon>Hexapoda</taxon>
        <taxon>Insecta</taxon>
        <taxon>Pterygota</taxon>
        <taxon>Neoptera</taxon>
        <taxon>Polyneoptera</taxon>
        <taxon>Dictyoptera</taxon>
        <taxon>Blattodea</taxon>
        <taxon>Blattoidea</taxon>
        <taxon>Termitoidae</taxon>
        <taxon>Rhinotermitidae</taxon>
        <taxon>Coptotermes</taxon>
    </lineage>
</organism>
<dbReference type="Gene3D" id="1.10.150.20">
    <property type="entry name" value="5' to 3' exonuclease, C-terminal subdomain"/>
    <property type="match status" value="1"/>
</dbReference>
<sequence>MPNGVHRQMSRLEPSFPTCSPRRSARDCLVAMIAVQYKVAVAVKVWHAVGRRIYCDNLGIIDFYLSELCPVVYINECELVSGVLYERKLRKIHESSQHHGMVVAVRNNTTIKEFSELQDRCFALNLTVIPIGNVSELPQLLVQMAYMECKSPRNPFKQQKKSCDELAAHQLKLFMLIPGVGEKKARTLLEHFGHPQGLASVTEDMLVAKLTPLIGESSAQNVYDFFYTKIRFTRT</sequence>
<comment type="caution">
    <text evidence="6">The sequence shown here is derived from an EMBL/GenBank/DDBJ whole genome shotgun (WGS) entry which is preliminary data.</text>
</comment>
<dbReference type="Gene3D" id="3.40.50.10130">
    <property type="match status" value="1"/>
</dbReference>
<evidence type="ECO:0000259" key="5">
    <source>
        <dbReference type="Pfam" id="PF17949"/>
    </source>
</evidence>
<dbReference type="OrthoDB" id="8186589at2759"/>
<reference evidence="7" key="1">
    <citation type="submission" date="2020-01" db="EMBL/GenBank/DDBJ databases">
        <title>Draft genome sequence of the Termite Coptotermes fromosanus.</title>
        <authorList>
            <person name="Itakura S."/>
            <person name="Yosikawa Y."/>
            <person name="Umezawa K."/>
        </authorList>
    </citation>
    <scope>NUCLEOTIDE SEQUENCE [LARGE SCALE GENOMIC DNA]</scope>
</reference>
<proteinExistence type="predicted"/>
<evidence type="ECO:0000256" key="1">
    <source>
        <dbReference type="ARBA" id="ARBA00022763"/>
    </source>
</evidence>
<accession>A0A6L2Q2A2</accession>
<evidence type="ECO:0000256" key="2">
    <source>
        <dbReference type="ARBA" id="ARBA00023204"/>
    </source>
</evidence>
<dbReference type="PANTHER" id="PTHR31786">
    <property type="entry name" value="FANCONI ANEMIA CORE COMPLEX-ASSOCIATED PROTEIN 24"/>
    <property type="match status" value="1"/>
</dbReference>